<protein>
    <recommendedName>
        <fullName evidence="2">Alpha/beta hydrolase fold-3 domain-containing protein</fullName>
    </recommendedName>
</protein>
<gene>
    <name evidence="3" type="ORF">B7R21_13255</name>
</gene>
<dbReference type="Proteomes" id="UP000256709">
    <property type="component" value="Unassembled WGS sequence"/>
</dbReference>
<sequence length="310" mass="33980">MFLIQRSEVRRMNEEPVEGVLHTDDIDYAGDGHPEHRLDVMAPAAVAPGGVGAADDRPLLPVYVYFHGGGWTSGDKSTVTKYCAHQAATGMVVVNVNYRRAGRFQMDHQLQDASAAVGWVRGNISVHGGDPDRLVLGGDSAGGHIAALFTATSDSPELRAHFGMARGHAAPRVRGLVLHCSAVDFSMFFARAPILGRGFVRLLHPRSSASAPDRRVSLRKAAAYLSPIEWIGPGHPAVFVTTSARDYFYESNLRFVERLRAALVPVETIIYGSENANTRHTWQQNYRFPESQNVWQRVTTFVNSVTSQTA</sequence>
<comment type="caution">
    <text evidence="3">The sequence shown here is derived from an EMBL/GenBank/DDBJ whole genome shotgun (WGS) entry which is preliminary data.</text>
</comment>
<accession>A0A3E0VRE7</accession>
<evidence type="ECO:0000259" key="2">
    <source>
        <dbReference type="Pfam" id="PF07859"/>
    </source>
</evidence>
<dbReference type="GO" id="GO:0016787">
    <property type="term" value="F:hydrolase activity"/>
    <property type="evidence" value="ECO:0007669"/>
    <property type="project" value="UniProtKB-KW"/>
</dbReference>
<proteinExistence type="predicted"/>
<name>A0A3E0VRE7_9MICO</name>
<organism evidence="3 4">
    <name type="scientific">Subtercola boreus</name>
    <dbReference type="NCBI Taxonomy" id="120213"/>
    <lineage>
        <taxon>Bacteria</taxon>
        <taxon>Bacillati</taxon>
        <taxon>Actinomycetota</taxon>
        <taxon>Actinomycetes</taxon>
        <taxon>Micrococcales</taxon>
        <taxon>Microbacteriaceae</taxon>
        <taxon>Subtercola</taxon>
    </lineage>
</organism>
<feature type="domain" description="Alpha/beta hydrolase fold-3" evidence="2">
    <location>
        <begin position="64"/>
        <end position="272"/>
    </location>
</feature>
<dbReference type="AlphaFoldDB" id="A0A3E0VRE7"/>
<dbReference type="OrthoDB" id="9803828at2"/>
<dbReference type="Pfam" id="PF07859">
    <property type="entry name" value="Abhydrolase_3"/>
    <property type="match status" value="1"/>
</dbReference>
<dbReference type="Gene3D" id="3.40.50.1820">
    <property type="entry name" value="alpha/beta hydrolase"/>
    <property type="match status" value="1"/>
</dbReference>
<dbReference type="InterPro" id="IPR050300">
    <property type="entry name" value="GDXG_lipolytic_enzyme"/>
</dbReference>
<dbReference type="InterPro" id="IPR029058">
    <property type="entry name" value="AB_hydrolase_fold"/>
</dbReference>
<dbReference type="EMBL" id="NBXA01000025">
    <property type="protein sequence ID" value="RFA11437.1"/>
    <property type="molecule type" value="Genomic_DNA"/>
</dbReference>
<keyword evidence="1" id="KW-0378">Hydrolase</keyword>
<dbReference type="PANTHER" id="PTHR48081">
    <property type="entry name" value="AB HYDROLASE SUPERFAMILY PROTEIN C4A8.06C"/>
    <property type="match status" value="1"/>
</dbReference>
<evidence type="ECO:0000313" key="3">
    <source>
        <dbReference type="EMBL" id="RFA11437.1"/>
    </source>
</evidence>
<dbReference type="SUPFAM" id="SSF53474">
    <property type="entry name" value="alpha/beta-Hydrolases"/>
    <property type="match status" value="1"/>
</dbReference>
<evidence type="ECO:0000313" key="4">
    <source>
        <dbReference type="Proteomes" id="UP000256709"/>
    </source>
</evidence>
<dbReference type="InterPro" id="IPR013094">
    <property type="entry name" value="AB_hydrolase_3"/>
</dbReference>
<reference evidence="3 4" key="1">
    <citation type="submission" date="2017-04" db="EMBL/GenBank/DDBJ databases">
        <title>Comparative genome analysis of Subtercola boreus.</title>
        <authorList>
            <person name="Cho Y.-J."/>
            <person name="Cho A."/>
            <person name="Kim O.-S."/>
            <person name="Lee J.-I."/>
        </authorList>
    </citation>
    <scope>NUCLEOTIDE SEQUENCE [LARGE SCALE GENOMIC DNA]</scope>
    <source>
        <strain evidence="3 4">P27444</strain>
    </source>
</reference>
<evidence type="ECO:0000256" key="1">
    <source>
        <dbReference type="ARBA" id="ARBA00022801"/>
    </source>
</evidence>